<dbReference type="NCBIfam" id="NF004019">
    <property type="entry name" value="PRK05481.1"/>
    <property type="match status" value="1"/>
</dbReference>
<evidence type="ECO:0000256" key="5">
    <source>
        <dbReference type="ARBA" id="ARBA00022723"/>
    </source>
</evidence>
<dbReference type="PIRSF" id="PIRSF005963">
    <property type="entry name" value="Lipoyl_synth"/>
    <property type="match status" value="1"/>
</dbReference>
<feature type="binding site" evidence="9">
    <location>
        <position position="74"/>
    </location>
    <ligand>
        <name>[4Fe-4S] cluster</name>
        <dbReference type="ChEBI" id="CHEBI:49883"/>
        <label>1</label>
    </ligand>
</feature>
<dbReference type="UniPathway" id="UPA00538">
    <property type="reaction ID" value="UER00593"/>
</dbReference>
<dbReference type="InterPro" id="IPR013785">
    <property type="entry name" value="Aldolase_TIM"/>
</dbReference>
<dbReference type="SUPFAM" id="SSF102114">
    <property type="entry name" value="Radical SAM enzymes"/>
    <property type="match status" value="1"/>
</dbReference>
<dbReference type="Pfam" id="PF04055">
    <property type="entry name" value="Radical_SAM"/>
    <property type="match status" value="1"/>
</dbReference>
<dbReference type="GO" id="GO:0016992">
    <property type="term" value="F:lipoate synthase activity"/>
    <property type="evidence" value="ECO:0007669"/>
    <property type="project" value="UniProtKB-UniRule"/>
</dbReference>
<dbReference type="PROSITE" id="PS51918">
    <property type="entry name" value="RADICAL_SAM"/>
    <property type="match status" value="1"/>
</dbReference>
<evidence type="ECO:0000256" key="4">
    <source>
        <dbReference type="ARBA" id="ARBA00022691"/>
    </source>
</evidence>
<proteinExistence type="inferred from homology"/>
<comment type="pathway">
    <text evidence="9">Protein modification; protein lipoylation via endogenous pathway; protein N(6)-(lipoyl)lysine from octanoyl-[acyl-carrier-protein]: step 2/2.</text>
</comment>
<dbReference type="HAMAP" id="MF_00206">
    <property type="entry name" value="Lipoyl_synth"/>
    <property type="match status" value="1"/>
</dbReference>
<evidence type="ECO:0000256" key="7">
    <source>
        <dbReference type="ARBA" id="ARBA00023014"/>
    </source>
</evidence>
<dbReference type="SFLD" id="SFLDS00029">
    <property type="entry name" value="Radical_SAM"/>
    <property type="match status" value="1"/>
</dbReference>
<dbReference type="Proteomes" id="UP000275394">
    <property type="component" value="Unassembled WGS sequence"/>
</dbReference>
<evidence type="ECO:0000313" key="11">
    <source>
        <dbReference type="EMBL" id="ROR99955.1"/>
    </source>
</evidence>
<accession>A0A3N2DJJ6</accession>
<keyword evidence="12" id="KW-1185">Reference proteome</keyword>
<dbReference type="SFLD" id="SFLDF00271">
    <property type="entry name" value="lipoyl_synthase"/>
    <property type="match status" value="1"/>
</dbReference>
<comment type="function">
    <text evidence="9">Catalyzes the radical-mediated insertion of two sulfur atoms into the C-6 and C-8 positions of the octanoyl moiety bound to the lipoyl domains of lipoate-dependent enzymes, thereby converting the octanoylated domains into lipoylated derivatives.</text>
</comment>
<dbReference type="GO" id="GO:0005737">
    <property type="term" value="C:cytoplasm"/>
    <property type="evidence" value="ECO:0007669"/>
    <property type="project" value="UniProtKB-SubCell"/>
</dbReference>
<evidence type="ECO:0000313" key="12">
    <source>
        <dbReference type="Proteomes" id="UP000275394"/>
    </source>
</evidence>
<evidence type="ECO:0000256" key="2">
    <source>
        <dbReference type="ARBA" id="ARBA00022490"/>
    </source>
</evidence>
<reference evidence="11 12" key="1">
    <citation type="submission" date="2018-11" db="EMBL/GenBank/DDBJ databases">
        <title>Genomic Encyclopedia of Type Strains, Phase IV (KMG-IV): sequencing the most valuable type-strain genomes for metagenomic binning, comparative biology and taxonomic classification.</title>
        <authorList>
            <person name="Goeker M."/>
        </authorList>
    </citation>
    <scope>NUCLEOTIDE SEQUENCE [LARGE SCALE GENOMIC DNA]</scope>
    <source>
        <strain evidence="11 12">DSM 100316</strain>
    </source>
</reference>
<feature type="domain" description="Radical SAM core" evidence="10">
    <location>
        <begin position="86"/>
        <end position="304"/>
    </location>
</feature>
<feature type="binding site" evidence="9">
    <location>
        <position position="104"/>
    </location>
    <ligand>
        <name>[4Fe-4S] cluster</name>
        <dbReference type="ChEBI" id="CHEBI:49883"/>
        <label>2</label>
        <note>4Fe-4S-S-AdoMet</note>
    </ligand>
</feature>
<feature type="binding site" evidence="9">
    <location>
        <position position="100"/>
    </location>
    <ligand>
        <name>[4Fe-4S] cluster</name>
        <dbReference type="ChEBI" id="CHEBI:49883"/>
        <label>2</label>
        <note>4Fe-4S-S-AdoMet</note>
    </ligand>
</feature>
<dbReference type="GO" id="GO:0009249">
    <property type="term" value="P:protein lipoylation"/>
    <property type="evidence" value="ECO:0007669"/>
    <property type="project" value="UniProtKB-UniRule"/>
</dbReference>
<dbReference type="NCBIfam" id="NF009544">
    <property type="entry name" value="PRK12928.1"/>
    <property type="match status" value="1"/>
</dbReference>
<evidence type="ECO:0000256" key="9">
    <source>
        <dbReference type="HAMAP-Rule" id="MF_00206"/>
    </source>
</evidence>
<dbReference type="OrthoDB" id="9787898at2"/>
<protein>
    <recommendedName>
        <fullName evidence="9">Lipoyl synthase</fullName>
        <ecNumber evidence="9">2.8.1.8</ecNumber>
    </recommendedName>
    <alternativeName>
        <fullName evidence="9">Lip-syn</fullName>
        <shortName evidence="9">LS</shortName>
    </alternativeName>
    <alternativeName>
        <fullName evidence="9">Lipoate synthase</fullName>
    </alternativeName>
    <alternativeName>
        <fullName evidence="9">Lipoic acid synthase</fullName>
    </alternativeName>
    <alternativeName>
        <fullName evidence="9">Sulfur insertion protein LipA</fullName>
    </alternativeName>
</protein>
<keyword evidence="7 9" id="KW-0411">Iron-sulfur</keyword>
<sequence length="333" mass="36632">MADNNLIPVTQVETGKKFTNESGVTAIKNGIKATQGADRELLKKPKWLRIKAKGGKGFENVKGIVHDHKLATVCEEAMCPNISECWTSGTATIMLMGDTCTRACRFCSVNTGNPKGVLDPEEAQNTADSVRLMKLKYLVLTSVNRDDVEDGGAGHYAAVVKKVIEDNPETAVEALTPDFQGVLADVETVVDSGIAVFAQNVETVKRLTHPVRDPRASYQQTLDVLAHAKQHRPEVLTKTSLMLGLGETEEEIIETMDHLRSANVDILTLGQYLQPTVNHLPVERYVSPENFEKYRQWGLDRGFLEVVSGAFVRSSYRAEQVLQKNNVGLATPL</sequence>
<dbReference type="InterPro" id="IPR058240">
    <property type="entry name" value="rSAM_sf"/>
</dbReference>
<dbReference type="Gene3D" id="3.20.20.70">
    <property type="entry name" value="Aldolase class I"/>
    <property type="match status" value="1"/>
</dbReference>
<feature type="binding site" evidence="9">
    <location>
        <position position="85"/>
    </location>
    <ligand>
        <name>[4Fe-4S] cluster</name>
        <dbReference type="ChEBI" id="CHEBI:49883"/>
        <label>1</label>
    </ligand>
</feature>
<keyword evidence="6 9" id="KW-0408">Iron</keyword>
<dbReference type="FunFam" id="3.20.20.70:FF:000040">
    <property type="entry name" value="Lipoyl synthase"/>
    <property type="match status" value="1"/>
</dbReference>
<dbReference type="EC" id="2.8.1.8" evidence="9"/>
<dbReference type="EMBL" id="RKHR01000005">
    <property type="protein sequence ID" value="ROR99955.1"/>
    <property type="molecule type" value="Genomic_DNA"/>
</dbReference>
<dbReference type="GO" id="GO:0051539">
    <property type="term" value="F:4 iron, 4 sulfur cluster binding"/>
    <property type="evidence" value="ECO:0007669"/>
    <property type="project" value="UniProtKB-UniRule"/>
</dbReference>
<feature type="binding site" evidence="9">
    <location>
        <position position="79"/>
    </location>
    <ligand>
        <name>[4Fe-4S] cluster</name>
        <dbReference type="ChEBI" id="CHEBI:49883"/>
        <label>1</label>
    </ligand>
</feature>
<comment type="catalytic activity">
    <reaction evidence="8 9">
        <text>[[Fe-S] cluster scaffold protein carrying a second [4Fe-4S](2+) cluster] + N(6)-octanoyl-L-lysyl-[protein] + 2 oxidized [2Fe-2S]-[ferredoxin] + 2 S-adenosyl-L-methionine + 4 H(+) = [[Fe-S] cluster scaffold protein] + N(6)-[(R)-dihydrolipoyl]-L-lysyl-[protein] + 4 Fe(3+) + 2 hydrogen sulfide + 2 5'-deoxyadenosine + 2 L-methionine + 2 reduced [2Fe-2S]-[ferredoxin]</text>
        <dbReference type="Rhea" id="RHEA:16585"/>
        <dbReference type="Rhea" id="RHEA-COMP:9928"/>
        <dbReference type="Rhea" id="RHEA-COMP:10000"/>
        <dbReference type="Rhea" id="RHEA-COMP:10001"/>
        <dbReference type="Rhea" id="RHEA-COMP:10475"/>
        <dbReference type="Rhea" id="RHEA-COMP:14568"/>
        <dbReference type="Rhea" id="RHEA-COMP:14569"/>
        <dbReference type="ChEBI" id="CHEBI:15378"/>
        <dbReference type="ChEBI" id="CHEBI:17319"/>
        <dbReference type="ChEBI" id="CHEBI:29034"/>
        <dbReference type="ChEBI" id="CHEBI:29919"/>
        <dbReference type="ChEBI" id="CHEBI:33722"/>
        <dbReference type="ChEBI" id="CHEBI:33737"/>
        <dbReference type="ChEBI" id="CHEBI:33738"/>
        <dbReference type="ChEBI" id="CHEBI:57844"/>
        <dbReference type="ChEBI" id="CHEBI:59789"/>
        <dbReference type="ChEBI" id="CHEBI:78809"/>
        <dbReference type="ChEBI" id="CHEBI:83100"/>
        <dbReference type="EC" id="2.8.1.8"/>
    </reaction>
</comment>
<dbReference type="SFLD" id="SFLDG01058">
    <property type="entry name" value="lipoyl_synthase_like"/>
    <property type="match status" value="1"/>
</dbReference>
<evidence type="ECO:0000256" key="1">
    <source>
        <dbReference type="ARBA" id="ARBA00022485"/>
    </source>
</evidence>
<gene>
    <name evidence="9" type="primary">lipA</name>
    <name evidence="11" type="ORF">EDC56_2590</name>
</gene>
<dbReference type="InterPro" id="IPR003698">
    <property type="entry name" value="Lipoyl_synth"/>
</dbReference>
<keyword evidence="4 9" id="KW-0949">S-adenosyl-L-methionine</keyword>
<evidence type="ECO:0000256" key="6">
    <source>
        <dbReference type="ARBA" id="ARBA00023004"/>
    </source>
</evidence>
<feature type="binding site" evidence="9">
    <location>
        <position position="315"/>
    </location>
    <ligand>
        <name>[4Fe-4S] cluster</name>
        <dbReference type="ChEBI" id="CHEBI:49883"/>
        <label>1</label>
    </ligand>
</feature>
<comment type="subcellular location">
    <subcellularLocation>
        <location evidence="9">Cytoplasm</location>
    </subcellularLocation>
</comment>
<keyword evidence="3 9" id="KW-0808">Transferase</keyword>
<dbReference type="RefSeq" id="WP_123712956.1">
    <property type="nucleotide sequence ID" value="NZ_RKHR01000005.1"/>
</dbReference>
<organism evidence="11 12">
    <name type="scientific">Sinobacterium caligoides</name>
    <dbReference type="NCBI Taxonomy" id="933926"/>
    <lineage>
        <taxon>Bacteria</taxon>
        <taxon>Pseudomonadati</taxon>
        <taxon>Pseudomonadota</taxon>
        <taxon>Gammaproteobacteria</taxon>
        <taxon>Cellvibrionales</taxon>
        <taxon>Spongiibacteraceae</taxon>
        <taxon>Sinobacterium</taxon>
    </lineage>
</organism>
<evidence type="ECO:0000259" key="10">
    <source>
        <dbReference type="PROSITE" id="PS51918"/>
    </source>
</evidence>
<dbReference type="SMART" id="SM00729">
    <property type="entry name" value="Elp3"/>
    <property type="match status" value="1"/>
</dbReference>
<dbReference type="InterPro" id="IPR007197">
    <property type="entry name" value="rSAM"/>
</dbReference>
<keyword evidence="2 9" id="KW-0963">Cytoplasm</keyword>
<comment type="cofactor">
    <cofactor evidence="9">
        <name>[4Fe-4S] cluster</name>
        <dbReference type="ChEBI" id="CHEBI:49883"/>
    </cofactor>
    <text evidence="9">Binds 2 [4Fe-4S] clusters per subunit. One cluster is coordinated with 3 cysteines and an exchangeable S-adenosyl-L-methionine.</text>
</comment>
<dbReference type="InterPro" id="IPR006638">
    <property type="entry name" value="Elp3/MiaA/NifB-like_rSAM"/>
</dbReference>
<evidence type="ECO:0000256" key="3">
    <source>
        <dbReference type="ARBA" id="ARBA00022679"/>
    </source>
</evidence>
<dbReference type="GO" id="GO:0046872">
    <property type="term" value="F:metal ion binding"/>
    <property type="evidence" value="ECO:0007669"/>
    <property type="project" value="UniProtKB-KW"/>
</dbReference>
<dbReference type="PANTHER" id="PTHR10949:SF0">
    <property type="entry name" value="LIPOYL SYNTHASE, MITOCHONDRIAL"/>
    <property type="match status" value="1"/>
</dbReference>
<keyword evidence="5 9" id="KW-0479">Metal-binding</keyword>
<feature type="binding site" evidence="9">
    <location>
        <position position="107"/>
    </location>
    <ligand>
        <name>[4Fe-4S] cluster</name>
        <dbReference type="ChEBI" id="CHEBI:49883"/>
        <label>2</label>
        <note>4Fe-4S-S-AdoMet</note>
    </ligand>
</feature>
<name>A0A3N2DJJ6_9GAMM</name>
<dbReference type="PANTHER" id="PTHR10949">
    <property type="entry name" value="LIPOYL SYNTHASE"/>
    <property type="match status" value="1"/>
</dbReference>
<evidence type="ECO:0000256" key="8">
    <source>
        <dbReference type="ARBA" id="ARBA00047326"/>
    </source>
</evidence>
<dbReference type="AlphaFoldDB" id="A0A3N2DJJ6"/>
<comment type="caution">
    <text evidence="11">The sequence shown here is derived from an EMBL/GenBank/DDBJ whole genome shotgun (WGS) entry which is preliminary data.</text>
</comment>
<comment type="similarity">
    <text evidence="9">Belongs to the radical SAM superfamily. Lipoyl synthase family.</text>
</comment>
<dbReference type="NCBIfam" id="TIGR00510">
    <property type="entry name" value="lipA"/>
    <property type="match status" value="1"/>
</dbReference>
<keyword evidence="1 9" id="KW-0004">4Fe-4S</keyword>